<evidence type="ECO:0000313" key="2">
    <source>
        <dbReference type="Proteomes" id="UP000249661"/>
    </source>
</evidence>
<name>A0ACD1HBZ1_9EURO</name>
<proteinExistence type="predicted"/>
<reference evidence="1" key="1">
    <citation type="submission" date="2018-02" db="EMBL/GenBank/DDBJ databases">
        <title>The genomes of Aspergillus section Nigri reveals drivers in fungal speciation.</title>
        <authorList>
            <consortium name="DOE Joint Genome Institute"/>
            <person name="Vesth T.C."/>
            <person name="Nybo J."/>
            <person name="Theobald S."/>
            <person name="Brandl J."/>
            <person name="Frisvad J.C."/>
            <person name="Nielsen K.F."/>
            <person name="Lyhne E.K."/>
            <person name="Kogle M.E."/>
            <person name="Kuo A."/>
            <person name="Riley R."/>
            <person name="Clum A."/>
            <person name="Nolan M."/>
            <person name="Lipzen A."/>
            <person name="Salamov A."/>
            <person name="Henrissat B."/>
            <person name="Wiebenga A."/>
            <person name="De vries R.P."/>
            <person name="Grigoriev I.V."/>
            <person name="Mortensen U.H."/>
            <person name="Andersen M.R."/>
            <person name="Baker S.E."/>
        </authorList>
    </citation>
    <scope>NUCLEOTIDE SEQUENCE</scope>
    <source>
        <strain evidence="1">CBS 121060</strain>
    </source>
</reference>
<dbReference type="EMBL" id="KZ824952">
    <property type="protein sequence ID" value="RAH70900.1"/>
    <property type="molecule type" value="Genomic_DNA"/>
</dbReference>
<dbReference type="Proteomes" id="UP000249661">
    <property type="component" value="Unassembled WGS sequence"/>
</dbReference>
<organism evidence="1 2">
    <name type="scientific">Aspergillus aculeatinus CBS 121060</name>
    <dbReference type="NCBI Taxonomy" id="1448322"/>
    <lineage>
        <taxon>Eukaryota</taxon>
        <taxon>Fungi</taxon>
        <taxon>Dikarya</taxon>
        <taxon>Ascomycota</taxon>
        <taxon>Pezizomycotina</taxon>
        <taxon>Eurotiomycetes</taxon>
        <taxon>Eurotiomycetidae</taxon>
        <taxon>Eurotiales</taxon>
        <taxon>Aspergillaceae</taxon>
        <taxon>Aspergillus</taxon>
        <taxon>Aspergillus subgen. Circumdati</taxon>
    </lineage>
</organism>
<protein>
    <submittedName>
        <fullName evidence="1">Uncharacterized protein</fullName>
    </submittedName>
</protein>
<evidence type="ECO:0000313" key="1">
    <source>
        <dbReference type="EMBL" id="RAH70900.1"/>
    </source>
</evidence>
<accession>A0ACD1HBZ1</accession>
<keyword evidence="2" id="KW-1185">Reference proteome</keyword>
<sequence length="93" mass="10552">MRRRDNEQQASAAKMGGISRRLSRVLTGTRACQLLFLTASKSCDRRKSLTGWLMVHGWVIWVDEADPVTVGIPRLDRPKELLKQCLAIPVQYT</sequence>
<gene>
    <name evidence="1" type="ORF">BO66DRAFT_74283</name>
</gene>